<reference evidence="4 6" key="4">
    <citation type="submission" date="2019-04" db="EMBL/GenBank/DDBJ databases">
        <title>A reverse ecology approach based on a biological definition of microbial populations.</title>
        <authorList>
            <person name="Arevalo P."/>
            <person name="Vaninsberghe D."/>
            <person name="Elsherbini J."/>
            <person name="Gore J."/>
            <person name="Polz M."/>
        </authorList>
    </citation>
    <scope>NUCLEOTIDE SEQUENCE [LARGE SCALE GENOMIC DNA]</scope>
    <source>
        <strain evidence="4 6">10N.222.45.A8</strain>
    </source>
</reference>
<comment type="caution">
    <text evidence="3">The sequence shown here is derived from an EMBL/GenBank/DDBJ whole genome shotgun (WGS) entry which is preliminary data.</text>
</comment>
<evidence type="ECO:0000256" key="1">
    <source>
        <dbReference type="SAM" id="Coils"/>
    </source>
</evidence>
<reference evidence="3" key="3">
    <citation type="journal article" date="2018" name="Nature">
        <title>A major lineage of non-tailed dsDNA viruses as unrecognized killers of marine bacteria.</title>
        <authorList>
            <person name="Kauffman K.M."/>
            <person name="Hussain F.A."/>
            <person name="Yang J."/>
            <person name="Arevalo P."/>
            <person name="Brown J.M."/>
            <person name="Chang W.K."/>
            <person name="VanInsberghe D."/>
            <person name="Elsherbini J."/>
            <person name="Sharma R.S."/>
            <person name="Cutler M.B."/>
            <person name="Kelly L."/>
            <person name="Polz M.F."/>
        </authorList>
    </citation>
    <scope>NUCLEOTIDE SEQUENCE</scope>
    <source>
        <strain evidence="3">10N.222.48.A2</strain>
    </source>
</reference>
<name>A0A2N7NNE8_9VIBR</name>
<evidence type="ECO:0000313" key="3">
    <source>
        <dbReference type="EMBL" id="PMP17813.1"/>
    </source>
</evidence>
<dbReference type="Proteomes" id="UP000235579">
    <property type="component" value="Unassembled WGS sequence"/>
</dbReference>
<organism evidence="3 5">
    <name type="scientific">Vibrio tasmaniensis</name>
    <dbReference type="NCBI Taxonomy" id="212663"/>
    <lineage>
        <taxon>Bacteria</taxon>
        <taxon>Pseudomonadati</taxon>
        <taxon>Pseudomonadota</taxon>
        <taxon>Gammaproteobacteria</taxon>
        <taxon>Vibrionales</taxon>
        <taxon>Vibrionaceae</taxon>
        <taxon>Vibrio</taxon>
    </lineage>
</organism>
<dbReference type="EMBL" id="SYVV01000037">
    <property type="protein sequence ID" value="TKG29018.1"/>
    <property type="molecule type" value="Genomic_DNA"/>
</dbReference>
<keyword evidence="2" id="KW-0732">Signal</keyword>
<protein>
    <submittedName>
        <fullName evidence="3">Uncharacterized protein</fullName>
    </submittedName>
</protein>
<evidence type="ECO:0000256" key="2">
    <source>
        <dbReference type="SAM" id="SignalP"/>
    </source>
</evidence>
<keyword evidence="1" id="KW-0175">Coiled coil</keyword>
<evidence type="ECO:0000313" key="5">
    <source>
        <dbReference type="Proteomes" id="UP000235579"/>
    </source>
</evidence>
<dbReference type="AlphaFoldDB" id="A0A2N7NNE8"/>
<dbReference type="EMBL" id="MDBP01000014">
    <property type="protein sequence ID" value="PMP17813.1"/>
    <property type="molecule type" value="Genomic_DNA"/>
</dbReference>
<feature type="signal peptide" evidence="2">
    <location>
        <begin position="1"/>
        <end position="21"/>
    </location>
</feature>
<accession>A0A2N7NNE8</accession>
<evidence type="ECO:0000313" key="6">
    <source>
        <dbReference type="Proteomes" id="UP000308018"/>
    </source>
</evidence>
<feature type="chain" id="PRO_5030054357" evidence="2">
    <location>
        <begin position="22"/>
        <end position="394"/>
    </location>
</feature>
<evidence type="ECO:0000313" key="4">
    <source>
        <dbReference type="EMBL" id="TKG29018.1"/>
    </source>
</evidence>
<proteinExistence type="predicted"/>
<feature type="coiled-coil region" evidence="1">
    <location>
        <begin position="213"/>
        <end position="279"/>
    </location>
</feature>
<sequence>MEITRKLVTALLIVASSGALASTIQMENLNRDLMRGWDVKFTDSKYRDLNIHFNESKVKPRWSEIIDDAGLRYGLAYLVDMENEQLIITRANDGIINSGIHYVQPRILEQQNRYNWHDLLAQANLELSQHQYDIEFEADLRKAAEVKETRREIESRVTWSRNYHKNKYDTEVAKNNELTNRIIEQNKKLTTQKIAKNDQLTKDTIAKNNQTLLNSLTKNERDHARRIEILNKRQMQIDKEHKAKTSALEEQKRAAEIKKAEYTALIEHTEKNAQAAELQQKYFPDSKRYVPSGKAATSIANYLLRHWDYRLNWSDELVVEDSLKSLRINQPIRFSDSIKDADLRRDVSIIACTLTRDTPHLSFYTEIDPDSRIIFMQLHQTSEDLRQQLISQCY</sequence>
<dbReference type="RefSeq" id="WP_102257460.1">
    <property type="nucleotide sequence ID" value="NZ_MDBG01000173.1"/>
</dbReference>
<gene>
    <name evidence="3" type="ORF">BCS92_05240</name>
    <name evidence="4" type="ORF">FC057_20240</name>
</gene>
<reference evidence="3" key="2">
    <citation type="submission" date="2016-07" db="EMBL/GenBank/DDBJ databases">
        <authorList>
            <person name="Wan K."/>
            <person name="Booth B."/>
            <person name="Spirohn K."/>
            <person name="Hao T."/>
            <person name="Hu Y."/>
            <person name="Calderwood M."/>
            <person name="Hill D."/>
            <person name="Mohr S."/>
            <person name="Vidal M."/>
            <person name="Celniker S."/>
            <person name="Perrimon N."/>
        </authorList>
    </citation>
    <scope>NUCLEOTIDE SEQUENCE</scope>
    <source>
        <strain evidence="3">10N.222.48.A2</strain>
    </source>
</reference>
<dbReference type="Proteomes" id="UP000308018">
    <property type="component" value="Unassembled WGS sequence"/>
</dbReference>
<reference evidence="5" key="1">
    <citation type="submission" date="2016-07" db="EMBL/GenBank/DDBJ databases">
        <title>Nontailed viruses are major unrecognized killers of bacteria in the ocean.</title>
        <authorList>
            <person name="Kauffman K."/>
            <person name="Hussain F."/>
            <person name="Yang J."/>
            <person name="Arevalo P."/>
            <person name="Brown J."/>
            <person name="Cutler M."/>
            <person name="Kelly L."/>
            <person name="Polz M.F."/>
        </authorList>
    </citation>
    <scope>NUCLEOTIDE SEQUENCE [LARGE SCALE GENOMIC DNA]</scope>
    <source>
        <strain evidence="5">10N.222.48.A2</strain>
    </source>
</reference>